<protein>
    <submittedName>
        <fullName evidence="3">2'-hydroxyisoflavone reductase</fullName>
        <ecNumber evidence="3">1.3.1.45</ecNumber>
    </submittedName>
</protein>
<dbReference type="Gene3D" id="3.40.50.720">
    <property type="entry name" value="NAD(P)-binding Rossmann-like Domain"/>
    <property type="match status" value="1"/>
</dbReference>
<feature type="signal peptide" evidence="1">
    <location>
        <begin position="1"/>
        <end position="24"/>
    </location>
</feature>
<gene>
    <name evidence="3" type="ORF">HME9304_01495</name>
</gene>
<keyword evidence="3" id="KW-0560">Oxidoreductase</keyword>
<organism evidence="3 4">
    <name type="scientific">Flagellimonas maritima</name>
    <dbReference type="NCBI Taxonomy" id="1383885"/>
    <lineage>
        <taxon>Bacteria</taxon>
        <taxon>Pseudomonadati</taxon>
        <taxon>Bacteroidota</taxon>
        <taxon>Flavobacteriia</taxon>
        <taxon>Flavobacteriales</taxon>
        <taxon>Flavobacteriaceae</taxon>
        <taxon>Flagellimonas</taxon>
    </lineage>
</organism>
<dbReference type="InterPro" id="IPR036291">
    <property type="entry name" value="NAD(P)-bd_dom_sf"/>
</dbReference>
<dbReference type="EMBL" id="CP030104">
    <property type="protein sequence ID" value="AWX44493.1"/>
    <property type="molecule type" value="Genomic_DNA"/>
</dbReference>
<dbReference type="EC" id="1.3.1.45" evidence="3"/>
<feature type="domain" description="NAD-dependent epimerase/dehydratase" evidence="2">
    <location>
        <begin position="37"/>
        <end position="89"/>
    </location>
</feature>
<dbReference type="Pfam" id="PF01370">
    <property type="entry name" value="Epimerase"/>
    <property type="match status" value="1"/>
</dbReference>
<evidence type="ECO:0000313" key="3">
    <source>
        <dbReference type="EMBL" id="AWX44493.1"/>
    </source>
</evidence>
<reference evidence="3 4" key="1">
    <citation type="submission" date="2018-06" db="EMBL/GenBank/DDBJ databases">
        <title>Spongiibacterium sp. HME9304 Genome sequencing and assembly.</title>
        <authorList>
            <person name="Kang H."/>
            <person name="Kim H."/>
            <person name="Joh K."/>
        </authorList>
    </citation>
    <scope>NUCLEOTIDE SEQUENCE [LARGE SCALE GENOMIC DNA]</scope>
    <source>
        <strain evidence="3 4">HME9304</strain>
    </source>
</reference>
<keyword evidence="4" id="KW-1185">Reference proteome</keyword>
<dbReference type="Proteomes" id="UP000248536">
    <property type="component" value="Chromosome"/>
</dbReference>
<dbReference type="SUPFAM" id="SSF51735">
    <property type="entry name" value="NAD(P)-binding Rossmann-fold domains"/>
    <property type="match status" value="1"/>
</dbReference>
<dbReference type="RefSeq" id="WP_112377964.1">
    <property type="nucleotide sequence ID" value="NZ_CP030104.1"/>
</dbReference>
<evidence type="ECO:0000256" key="1">
    <source>
        <dbReference type="SAM" id="SignalP"/>
    </source>
</evidence>
<accession>A0A2Z4LRN5</accession>
<feature type="chain" id="PRO_5016452232" evidence="1">
    <location>
        <begin position="25"/>
        <end position="382"/>
    </location>
</feature>
<sequence length="382" mass="43997">MNKRTFIKTAGAATALAFVNPLRALTFEAPKENGKQVLILGGRGFIGPTIVNAFLASGYQVTLLNRGKTNTHLFKNLDVIICDREKENKQGLKAIEKKYKHMYWDIVVDTWQKSPKAVSDFLDEFKGRFGHYHYISTISVYDKWDKKFIEETEPLNPLPKFPETISEDYRYAIRKTLSEEAIRERISNYTIYRSHGMKDYRVTRPGDPNAEPFWPVRFYRGGEILLPDVPHHHIQITDVKSMTDFIVHCSKTKTFGSFNVAHHPMPFKDYISGLIHATQMPKKLHWVDGNFLIENGLLPYSIVPLWRTKPAGSYCFNVQKAVNAGLINRPVVEMVTDQINGYLKRNPKDDVRFGEIVNGEQMKYYSVGKEKEVIQKWLSKSS</sequence>
<dbReference type="OrthoDB" id="9809586at2"/>
<evidence type="ECO:0000313" key="4">
    <source>
        <dbReference type="Proteomes" id="UP000248536"/>
    </source>
</evidence>
<dbReference type="AlphaFoldDB" id="A0A2Z4LRN5"/>
<proteinExistence type="predicted"/>
<dbReference type="InterPro" id="IPR001509">
    <property type="entry name" value="Epimerase_deHydtase"/>
</dbReference>
<evidence type="ECO:0000259" key="2">
    <source>
        <dbReference type="Pfam" id="PF01370"/>
    </source>
</evidence>
<name>A0A2Z4LRN5_9FLAO</name>
<dbReference type="KEGG" id="spon:HME9304_01495"/>
<dbReference type="GO" id="GO:0047526">
    <property type="term" value="F:2'-hydroxyisoflavone reductase activity"/>
    <property type="evidence" value="ECO:0007669"/>
    <property type="project" value="UniProtKB-EC"/>
</dbReference>
<keyword evidence="1" id="KW-0732">Signal</keyword>